<dbReference type="SUPFAM" id="SSF51556">
    <property type="entry name" value="Metallo-dependent hydrolases"/>
    <property type="match status" value="1"/>
</dbReference>
<organism evidence="2 3">
    <name type="scientific">Microbacterium mangrovi</name>
    <dbReference type="NCBI Taxonomy" id="1348253"/>
    <lineage>
        <taxon>Bacteria</taxon>
        <taxon>Bacillati</taxon>
        <taxon>Actinomycetota</taxon>
        <taxon>Actinomycetes</taxon>
        <taxon>Micrococcales</taxon>
        <taxon>Microbacteriaceae</taxon>
        <taxon>Microbacterium</taxon>
    </lineage>
</organism>
<evidence type="ECO:0000313" key="2">
    <source>
        <dbReference type="EMBL" id="KHK98241.1"/>
    </source>
</evidence>
<gene>
    <name evidence="2" type="ORF">LK09_04135</name>
</gene>
<protein>
    <submittedName>
        <fullName evidence="2">Metal-dependent hydrolase</fullName>
    </submittedName>
</protein>
<dbReference type="InterPro" id="IPR013108">
    <property type="entry name" value="Amidohydro_3"/>
</dbReference>
<dbReference type="SUPFAM" id="SSF51338">
    <property type="entry name" value="Composite domain of metallo-dependent hydrolases"/>
    <property type="match status" value="1"/>
</dbReference>
<dbReference type="RefSeq" id="WP_039396405.1">
    <property type="nucleotide sequence ID" value="NZ_JTDK01000006.1"/>
</dbReference>
<dbReference type="GO" id="GO:0016810">
    <property type="term" value="F:hydrolase activity, acting on carbon-nitrogen (but not peptide) bonds"/>
    <property type="evidence" value="ECO:0007669"/>
    <property type="project" value="InterPro"/>
</dbReference>
<sequence>MASVPEVVAHVDVIAGVRLASRDRYDPFGDQPVDVHLADGRIADIGPAGALPRRGVVLDADGCHLAAGLWDHHVHTVQWALNAQRTSLESAGSAAEAVAVIRDVAPLADGRRIGTGYRDALWEDAASLEALDAATGDVPTYLVNADAHSMWLNSAALAREGFAPPADGLLRENDAFEVSRRLNEVETATADAMVRDAAAAATARGIVGVVDLDMGWNDEAWRRRLADGFDLWRVEFAVYPHHLDRALAEGLVSGDPLRDAASDLVRVGPLKVIADGSLGTRTAACTHPYADDPRNFGTLNLTPDELRELMTAAAGGGLACAIHAIGDRANTEALDAFAATGAWGTIEHAQLIAASDLRRFARLGVGASVQPVHMLDDRDMTDSLWARQTSRAYPLRALQDAGATLLFGSDAPVAPLDPWAAIAAAVWRTRDGRDPWEPDQALDAGTALAASTRGGSADDAATIMPGEVSDLIVCEADPMSASADELRAMRVAATMIGGRLTHLA</sequence>
<dbReference type="EMBL" id="JTDK01000006">
    <property type="protein sequence ID" value="KHK98241.1"/>
    <property type="molecule type" value="Genomic_DNA"/>
</dbReference>
<dbReference type="InterPro" id="IPR011059">
    <property type="entry name" value="Metal-dep_hydrolase_composite"/>
</dbReference>
<name>A0A0B2A9F6_9MICO</name>
<dbReference type="Gene3D" id="2.30.40.10">
    <property type="entry name" value="Urease, subunit C, domain 1"/>
    <property type="match status" value="1"/>
</dbReference>
<dbReference type="Proteomes" id="UP000031030">
    <property type="component" value="Unassembled WGS sequence"/>
</dbReference>
<dbReference type="Pfam" id="PF07969">
    <property type="entry name" value="Amidohydro_3"/>
    <property type="match status" value="1"/>
</dbReference>
<comment type="caution">
    <text evidence="2">The sequence shown here is derived from an EMBL/GenBank/DDBJ whole genome shotgun (WGS) entry which is preliminary data.</text>
</comment>
<dbReference type="PANTHER" id="PTHR22642:SF2">
    <property type="entry name" value="PROTEIN LONG AFTER FAR-RED 3"/>
    <property type="match status" value="1"/>
</dbReference>
<dbReference type="STRING" id="1348253.LK09_04135"/>
<proteinExistence type="predicted"/>
<dbReference type="PANTHER" id="PTHR22642">
    <property type="entry name" value="IMIDAZOLONEPROPIONASE"/>
    <property type="match status" value="1"/>
</dbReference>
<reference evidence="2 3" key="1">
    <citation type="submission" date="2014-11" db="EMBL/GenBank/DDBJ databases">
        <title>Genome sequence of Microbacterium mangrovi MUSC 115(T).</title>
        <authorList>
            <person name="Lee L.-H."/>
        </authorList>
    </citation>
    <scope>NUCLEOTIDE SEQUENCE [LARGE SCALE GENOMIC DNA]</scope>
    <source>
        <strain evidence="2 3">MUSC 115</strain>
    </source>
</reference>
<dbReference type="OrthoDB" id="3238066at2"/>
<accession>A0A0B2A9F6</accession>
<evidence type="ECO:0000313" key="3">
    <source>
        <dbReference type="Proteomes" id="UP000031030"/>
    </source>
</evidence>
<dbReference type="Gene3D" id="3.20.20.140">
    <property type="entry name" value="Metal-dependent hydrolases"/>
    <property type="match status" value="1"/>
</dbReference>
<dbReference type="Gene3D" id="3.10.310.70">
    <property type="match status" value="1"/>
</dbReference>
<dbReference type="InterPro" id="IPR032466">
    <property type="entry name" value="Metal_Hydrolase"/>
</dbReference>
<feature type="domain" description="Amidohydrolase 3" evidence="1">
    <location>
        <begin position="57"/>
        <end position="501"/>
    </location>
</feature>
<dbReference type="AlphaFoldDB" id="A0A0B2A9F6"/>
<keyword evidence="3" id="KW-1185">Reference proteome</keyword>
<evidence type="ECO:0000259" key="1">
    <source>
        <dbReference type="Pfam" id="PF07969"/>
    </source>
</evidence>
<keyword evidence="2" id="KW-0378">Hydrolase</keyword>